<dbReference type="GO" id="GO:0046872">
    <property type="term" value="F:metal ion binding"/>
    <property type="evidence" value="ECO:0007669"/>
    <property type="project" value="UniProtKB-KW"/>
</dbReference>
<dbReference type="Gene3D" id="1.20.120.570">
    <property type="entry name" value="YkyA-like"/>
    <property type="match status" value="1"/>
</dbReference>
<gene>
    <name evidence="7" type="ORF">SAMN05216375_101170</name>
    <name evidence="6" type="ORF">TR210_97</name>
</gene>
<dbReference type="EMBL" id="FNYT01000001">
    <property type="protein sequence ID" value="SEI54414.1"/>
    <property type="molecule type" value="Genomic_DNA"/>
</dbReference>
<dbReference type="CDD" id="cd10917">
    <property type="entry name" value="CE4_NodB_like_6s_7s"/>
    <property type="match status" value="1"/>
</dbReference>
<evidence type="ECO:0000313" key="9">
    <source>
        <dbReference type="Proteomes" id="UP000199280"/>
    </source>
</evidence>
<evidence type="ECO:0000256" key="1">
    <source>
        <dbReference type="ARBA" id="ARBA00022723"/>
    </source>
</evidence>
<dbReference type="Gene3D" id="3.20.20.370">
    <property type="entry name" value="Glycoside hydrolase/deacetylase"/>
    <property type="match status" value="1"/>
</dbReference>
<dbReference type="InterPro" id="IPR036785">
    <property type="entry name" value="YkyA-like_sf"/>
</dbReference>
<evidence type="ECO:0000259" key="5">
    <source>
        <dbReference type="PROSITE" id="PS51677"/>
    </source>
</evidence>
<dbReference type="SUPFAM" id="SSF140423">
    <property type="entry name" value="MW0975(SA0943)-like"/>
    <property type="match status" value="1"/>
</dbReference>
<dbReference type="PROSITE" id="PS51677">
    <property type="entry name" value="NODB"/>
    <property type="match status" value="1"/>
</dbReference>
<dbReference type="InterPro" id="IPR019454">
    <property type="entry name" value="Lipoprot_YkyA-like"/>
</dbReference>
<dbReference type="InterPro" id="IPR011330">
    <property type="entry name" value="Glyco_hydro/deAcase_b/a-brl"/>
</dbReference>
<evidence type="ECO:0000256" key="2">
    <source>
        <dbReference type="ARBA" id="ARBA00022801"/>
    </source>
</evidence>
<dbReference type="STRING" id="640938.TR210_97"/>
<reference evidence="7 9" key="2">
    <citation type="submission" date="2016-10" db="EMBL/GenBank/DDBJ databases">
        <authorList>
            <person name="Varghese N."/>
            <person name="Submissions S."/>
        </authorList>
    </citation>
    <scope>NUCLEOTIDE SEQUENCE [LARGE SCALE GENOMIC DNA]</scope>
    <source>
        <strain evidence="7 9">DSM 22150</strain>
    </source>
</reference>
<dbReference type="GO" id="GO:0016020">
    <property type="term" value="C:membrane"/>
    <property type="evidence" value="ECO:0007669"/>
    <property type="project" value="TreeGrafter"/>
</dbReference>
<evidence type="ECO:0000256" key="3">
    <source>
        <dbReference type="SAM" id="Coils"/>
    </source>
</evidence>
<keyword evidence="9" id="KW-1185">Reference proteome</keyword>
<feature type="domain" description="NodB homology" evidence="5">
    <location>
        <begin position="263"/>
        <end position="446"/>
    </location>
</feature>
<sequence>MLRGKKIALAFAGALVLSACADQVKEASETITRIKTEETEIVTQLNELQQLETALQKTFDESLASDEELKTFQDGSAAVFSNLEDRRTLADSIESALEGLNETKADFVALDEETLPLDQMKTVGETLDLFNENTLAYLAAYRESLDKEEELLTGFGADDATFDTFFAGIEAINLNAETNQTNLTPVAENLATLDAQLTELEAAIAAIGEGASAAEEASTAVSASSDSAAAADTKKKAEPVNYEYRINPEISTVQPIAEDGDTQVALLTFDDAPQQPNSYTVEIAETVKSKDANAIFFVMGQFLTNEQACADIKAVYDMGFEIGNHSYSHPDFQTLTYDEQLEEIKSTNDLIEEITGERPRFLRAPYGQYNEDTIAIAQAEGMTIMNWTYGYDWVEEFMEGTALADVMVNSKYLGDGANLLMHDRPWTNDAIAAIIDGLRAKDITIVDPNLIESPEREEM</sequence>
<dbReference type="RefSeq" id="WP_068620471.1">
    <property type="nucleotide sequence ID" value="NZ_FJNB01000001.1"/>
</dbReference>
<keyword evidence="1" id="KW-0479">Metal-binding</keyword>
<dbReference type="GO" id="GO:0016810">
    <property type="term" value="F:hydrolase activity, acting on carbon-nitrogen (but not peptide) bonds"/>
    <property type="evidence" value="ECO:0007669"/>
    <property type="project" value="InterPro"/>
</dbReference>
<evidence type="ECO:0000313" key="7">
    <source>
        <dbReference type="EMBL" id="SEI54414.1"/>
    </source>
</evidence>
<evidence type="ECO:0000313" key="6">
    <source>
        <dbReference type="EMBL" id="CZQ80964.1"/>
    </source>
</evidence>
<keyword evidence="3" id="KW-0175">Coiled coil</keyword>
<name>A0A143Y519_9LACT</name>
<feature type="chain" id="PRO_5038332318" evidence="4">
    <location>
        <begin position="22"/>
        <end position="459"/>
    </location>
</feature>
<dbReference type="GO" id="GO:0005975">
    <property type="term" value="P:carbohydrate metabolic process"/>
    <property type="evidence" value="ECO:0007669"/>
    <property type="project" value="InterPro"/>
</dbReference>
<evidence type="ECO:0000256" key="4">
    <source>
        <dbReference type="SAM" id="SignalP"/>
    </source>
</evidence>
<dbReference type="Proteomes" id="UP000199280">
    <property type="component" value="Unassembled WGS sequence"/>
</dbReference>
<evidence type="ECO:0000313" key="8">
    <source>
        <dbReference type="Proteomes" id="UP000076878"/>
    </source>
</evidence>
<dbReference type="PANTHER" id="PTHR10587">
    <property type="entry name" value="GLYCOSYL TRANSFERASE-RELATED"/>
    <property type="match status" value="1"/>
</dbReference>
<dbReference type="Pfam" id="PF01522">
    <property type="entry name" value="Polysacc_deac_1"/>
    <property type="match status" value="1"/>
</dbReference>
<dbReference type="InterPro" id="IPR050248">
    <property type="entry name" value="Polysacc_deacetylase_ArnD"/>
</dbReference>
<dbReference type="PANTHER" id="PTHR10587:SF133">
    <property type="entry name" value="CHITIN DEACETYLASE 1-RELATED"/>
    <property type="match status" value="1"/>
</dbReference>
<protein>
    <submittedName>
        <fullName evidence="7">Peptidoglycan/xylan/chitin deacetylase, PgdA/CDA1 family</fullName>
    </submittedName>
    <submittedName>
        <fullName evidence="6">Polysaccharide deacetylase</fullName>
    </submittedName>
</protein>
<feature type="signal peptide" evidence="4">
    <location>
        <begin position="1"/>
        <end position="21"/>
    </location>
</feature>
<dbReference type="PROSITE" id="PS51257">
    <property type="entry name" value="PROKAR_LIPOPROTEIN"/>
    <property type="match status" value="1"/>
</dbReference>
<dbReference type="Proteomes" id="UP000076878">
    <property type="component" value="Unassembled WGS sequence"/>
</dbReference>
<proteinExistence type="predicted"/>
<accession>A0A143Y519</accession>
<feature type="coiled-coil region" evidence="3">
    <location>
        <begin position="34"/>
        <end position="61"/>
    </location>
</feature>
<dbReference type="Pfam" id="PF10368">
    <property type="entry name" value="YkyA"/>
    <property type="match status" value="1"/>
</dbReference>
<dbReference type="EMBL" id="FJNB01000001">
    <property type="protein sequence ID" value="CZQ80964.1"/>
    <property type="molecule type" value="Genomic_DNA"/>
</dbReference>
<organism evidence="6 8">
    <name type="scientific">Trichococcus ilyis</name>
    <dbReference type="NCBI Taxonomy" id="640938"/>
    <lineage>
        <taxon>Bacteria</taxon>
        <taxon>Bacillati</taxon>
        <taxon>Bacillota</taxon>
        <taxon>Bacilli</taxon>
        <taxon>Lactobacillales</taxon>
        <taxon>Carnobacteriaceae</taxon>
        <taxon>Trichococcus</taxon>
    </lineage>
</organism>
<dbReference type="InterPro" id="IPR002509">
    <property type="entry name" value="NODB_dom"/>
</dbReference>
<dbReference type="SUPFAM" id="SSF88713">
    <property type="entry name" value="Glycoside hydrolase/deacetylase"/>
    <property type="match status" value="1"/>
</dbReference>
<dbReference type="AlphaFoldDB" id="A0A143Y519"/>
<reference evidence="6 8" key="1">
    <citation type="submission" date="2016-02" db="EMBL/GenBank/DDBJ databases">
        <authorList>
            <person name="Wen L."/>
            <person name="He K."/>
            <person name="Yang H."/>
        </authorList>
    </citation>
    <scope>NUCLEOTIDE SEQUENCE [LARGE SCALE GENOMIC DNA]</scope>
    <source>
        <strain evidence="6">Trichococcus_R210</strain>
    </source>
</reference>
<keyword evidence="4" id="KW-0732">Signal</keyword>
<dbReference type="OrthoDB" id="9806342at2"/>
<keyword evidence="2" id="KW-0378">Hydrolase</keyword>